<dbReference type="InterPro" id="IPR046913">
    <property type="entry name" value="ABC-3C_CTD7"/>
</dbReference>
<evidence type="ECO:0000313" key="2">
    <source>
        <dbReference type="EMBL" id="KYC35705.1"/>
    </source>
</evidence>
<keyword evidence="3" id="KW-1185">Reference proteome</keyword>
<dbReference type="Proteomes" id="UP000076925">
    <property type="component" value="Unassembled WGS sequence"/>
</dbReference>
<gene>
    <name evidence="2" type="ORF">WA1_07820</name>
</gene>
<dbReference type="STRING" id="128403.WA1_07820"/>
<dbReference type="AlphaFoldDB" id="A0A139WTC9"/>
<proteinExistence type="predicted"/>
<accession>A0A139WTC9</accession>
<protein>
    <recommendedName>
        <fullName evidence="1">ABC-three component systems C-terminal domain-containing protein</fullName>
    </recommendedName>
</protein>
<dbReference type="RefSeq" id="WP_017749081.1">
    <property type="nucleotide sequence ID" value="NZ_KQ976354.1"/>
</dbReference>
<reference evidence="2 3" key="1">
    <citation type="journal article" date="2013" name="Genome Biol. Evol.">
        <title>Genomes of Stigonematalean cyanobacteria (subsection V) and the evolution of oxygenic photosynthesis from prokaryotes to plastids.</title>
        <authorList>
            <person name="Dagan T."/>
            <person name="Roettger M."/>
            <person name="Stucken K."/>
            <person name="Landan G."/>
            <person name="Koch R."/>
            <person name="Major P."/>
            <person name="Gould S.B."/>
            <person name="Goremykin V.V."/>
            <person name="Rippka R."/>
            <person name="Tandeau de Marsac N."/>
            <person name="Gugger M."/>
            <person name="Lockhart P.J."/>
            <person name="Allen J.F."/>
            <person name="Brune I."/>
            <person name="Maus I."/>
            <person name="Puhler A."/>
            <person name="Martin W.F."/>
        </authorList>
    </citation>
    <scope>NUCLEOTIDE SEQUENCE [LARGE SCALE GENOMIC DNA]</scope>
    <source>
        <strain evidence="2 3">PCC 7110</strain>
    </source>
</reference>
<name>A0A139WTC9_9CYAN</name>
<organism evidence="2 3">
    <name type="scientific">Scytonema hofmannii PCC 7110</name>
    <dbReference type="NCBI Taxonomy" id="128403"/>
    <lineage>
        <taxon>Bacteria</taxon>
        <taxon>Bacillati</taxon>
        <taxon>Cyanobacteriota</taxon>
        <taxon>Cyanophyceae</taxon>
        <taxon>Nostocales</taxon>
        <taxon>Scytonemataceae</taxon>
        <taxon>Scytonema</taxon>
    </lineage>
</organism>
<dbReference type="OrthoDB" id="2786695at2"/>
<evidence type="ECO:0000313" key="3">
    <source>
        <dbReference type="Proteomes" id="UP000076925"/>
    </source>
</evidence>
<sequence length="308" mass="36674">MEHPLAYKKLYTDGIDLFIEHLGNLVNASRNGQLAIPEIVQIYLKRIEWDETDLPAKLYPFTRTKESELLLVDSIQILDYSPNIIDLTPKIKEKLVAVRREHRNSVYERLEGWWFGKVVQHLRDNSVNFISGFEVRDKICEINDQFKPDALPIDFFDLEIPEQFAMSQDKRRFVAQLKEIAVNNKRIEKAILDYYKAFEQGSRWAREELLFGGEIEKYEKRLIDEWERYMLALQDEMPDSSENELEHQKFGREVFKWMEQKADIRIRSQVTEPYVMRGSYHILADQNPPRVHWHPKFLERLTQLLATT</sequence>
<evidence type="ECO:0000259" key="1">
    <source>
        <dbReference type="Pfam" id="PF20283"/>
    </source>
</evidence>
<dbReference type="EMBL" id="ANNX02000051">
    <property type="protein sequence ID" value="KYC35705.1"/>
    <property type="molecule type" value="Genomic_DNA"/>
</dbReference>
<feature type="domain" description="ABC-three component systems C-terminal" evidence="1">
    <location>
        <begin position="173"/>
        <end position="300"/>
    </location>
</feature>
<dbReference type="Pfam" id="PF20283">
    <property type="entry name" value="CTD7"/>
    <property type="match status" value="1"/>
</dbReference>
<comment type="caution">
    <text evidence="2">The sequence shown here is derived from an EMBL/GenBank/DDBJ whole genome shotgun (WGS) entry which is preliminary data.</text>
</comment>